<name>A0ACC0V564_9HYPO</name>
<dbReference type="Proteomes" id="UP001163324">
    <property type="component" value="Chromosome 3"/>
</dbReference>
<proteinExistence type="predicted"/>
<comment type="caution">
    <text evidence="1">The sequence shown here is derived from an EMBL/GenBank/DDBJ whole genome shotgun (WGS) entry which is preliminary data.</text>
</comment>
<keyword evidence="2" id="KW-1185">Reference proteome</keyword>
<dbReference type="EMBL" id="CM047942">
    <property type="protein sequence ID" value="KAI9901428.1"/>
    <property type="molecule type" value="Genomic_DNA"/>
</dbReference>
<reference evidence="1" key="1">
    <citation type="submission" date="2022-10" db="EMBL/GenBank/DDBJ databases">
        <title>Complete Genome of Trichothecium roseum strain YXFP-22015, a Plant Pathogen Isolated from Citrus.</title>
        <authorList>
            <person name="Wang Y."/>
            <person name="Zhu L."/>
        </authorList>
    </citation>
    <scope>NUCLEOTIDE SEQUENCE</scope>
    <source>
        <strain evidence="1">YXFP-22015</strain>
    </source>
</reference>
<gene>
    <name evidence="1" type="ORF">N3K66_003245</name>
</gene>
<evidence type="ECO:0000313" key="1">
    <source>
        <dbReference type="EMBL" id="KAI9901428.1"/>
    </source>
</evidence>
<accession>A0ACC0V564</accession>
<sequence length="473" mass="52231">MGILPAEITQRIIHLLVFDWVQLIPGTIPVARLTQDAGRYAAVSRAWQDVVERETFADLRLDLGRLARLGDIANPRRRGYVRTIRLDAVLPRAGSLGKPESHGEALRNDAALQATFEAFLQTLGQWPAAEMHPAGVALSVDAWAPVDLGGGVFGPEYRDRWAEARRRRHEDSALELTDPESIWRQPQVEGVVSLKSSARSGKRRIAAAAMCSLLARLPAARTVSFEWWHDQEDDRMRSEFHDALSQVAHPMDSLRIIGAFNNPVNRLRAADAPPETDALSQTIRAVSQRLKSCSLYHVAVSEEIFFPLCLDVKDGAPHWQRLEGFYLNFPPATPCGQLLFEAEPVATGSDDEDAASSTSSVDSDSRHQRQRLKPGKATAKVQRFHLAAARAALEMPLLKNMVLTADLSLVGGDSLEDWHAFSYMAKGPRPTAVWTSSSGFVPEDDVLTCWREVSTRHAGAELEVKIVCDVDAV</sequence>
<protein>
    <submittedName>
        <fullName evidence="1">Uncharacterized protein</fullName>
    </submittedName>
</protein>
<evidence type="ECO:0000313" key="2">
    <source>
        <dbReference type="Proteomes" id="UP001163324"/>
    </source>
</evidence>
<organism evidence="1 2">
    <name type="scientific">Trichothecium roseum</name>
    <dbReference type="NCBI Taxonomy" id="47278"/>
    <lineage>
        <taxon>Eukaryota</taxon>
        <taxon>Fungi</taxon>
        <taxon>Dikarya</taxon>
        <taxon>Ascomycota</taxon>
        <taxon>Pezizomycotina</taxon>
        <taxon>Sordariomycetes</taxon>
        <taxon>Hypocreomycetidae</taxon>
        <taxon>Hypocreales</taxon>
        <taxon>Hypocreales incertae sedis</taxon>
        <taxon>Trichothecium</taxon>
    </lineage>
</organism>